<gene>
    <name evidence="3" type="ORF">CEXT_103621</name>
</gene>
<name>A0AAV4TXN6_CAEEX</name>
<evidence type="ECO:0000256" key="1">
    <source>
        <dbReference type="SAM" id="MobiDB-lite"/>
    </source>
</evidence>
<feature type="compositionally biased region" description="Basic residues" evidence="1">
    <location>
        <begin position="79"/>
        <end position="92"/>
    </location>
</feature>
<dbReference type="AlphaFoldDB" id="A0AAV4TXN6"/>
<keyword evidence="2" id="KW-0812">Transmembrane</keyword>
<organism evidence="3 4">
    <name type="scientific">Caerostris extrusa</name>
    <name type="common">Bark spider</name>
    <name type="synonym">Caerostris bankana</name>
    <dbReference type="NCBI Taxonomy" id="172846"/>
    <lineage>
        <taxon>Eukaryota</taxon>
        <taxon>Metazoa</taxon>
        <taxon>Ecdysozoa</taxon>
        <taxon>Arthropoda</taxon>
        <taxon>Chelicerata</taxon>
        <taxon>Arachnida</taxon>
        <taxon>Araneae</taxon>
        <taxon>Araneomorphae</taxon>
        <taxon>Entelegynae</taxon>
        <taxon>Araneoidea</taxon>
        <taxon>Araneidae</taxon>
        <taxon>Caerostris</taxon>
    </lineage>
</organism>
<evidence type="ECO:0000313" key="3">
    <source>
        <dbReference type="EMBL" id="GIY49760.1"/>
    </source>
</evidence>
<keyword evidence="4" id="KW-1185">Reference proteome</keyword>
<protein>
    <submittedName>
        <fullName evidence="3">Uncharacterized protein</fullName>
    </submittedName>
</protein>
<dbReference type="Proteomes" id="UP001054945">
    <property type="component" value="Unassembled WGS sequence"/>
</dbReference>
<accession>A0AAV4TXN6</accession>
<evidence type="ECO:0000256" key="2">
    <source>
        <dbReference type="SAM" id="Phobius"/>
    </source>
</evidence>
<feature type="transmembrane region" description="Helical" evidence="2">
    <location>
        <begin position="12"/>
        <end position="28"/>
    </location>
</feature>
<evidence type="ECO:0000313" key="4">
    <source>
        <dbReference type="Proteomes" id="UP001054945"/>
    </source>
</evidence>
<comment type="caution">
    <text evidence="3">The sequence shown here is derived from an EMBL/GenBank/DDBJ whole genome shotgun (WGS) entry which is preliminary data.</text>
</comment>
<feature type="region of interest" description="Disordered" evidence="1">
    <location>
        <begin position="79"/>
        <end position="98"/>
    </location>
</feature>
<proteinExistence type="predicted"/>
<dbReference type="EMBL" id="BPLR01011878">
    <property type="protein sequence ID" value="GIY49760.1"/>
    <property type="molecule type" value="Genomic_DNA"/>
</dbReference>
<sequence>MVREQQCMKRGAFMALINMLILYGMRWMKSERPSLPDVPLEAESTAVILAIIILATIIGNVLVIISVFTYRPLPERPKHVHRVSGGRGHHSRHPGDAPECRLHPHVLVEVRITRLQDVAHVRRPVLHGLHPAPLRHRPGQVLVDSRSHELRQQEDSEEGAHHDCCRLGGQHDHLCPIPHRMERLARGLHGRDALHAHRGERLRHILRERLPSTYH</sequence>
<feature type="transmembrane region" description="Helical" evidence="2">
    <location>
        <begin position="48"/>
        <end position="70"/>
    </location>
</feature>
<reference evidence="3 4" key="1">
    <citation type="submission" date="2021-06" db="EMBL/GenBank/DDBJ databases">
        <title>Caerostris extrusa draft genome.</title>
        <authorList>
            <person name="Kono N."/>
            <person name="Arakawa K."/>
        </authorList>
    </citation>
    <scope>NUCLEOTIDE SEQUENCE [LARGE SCALE GENOMIC DNA]</scope>
</reference>
<keyword evidence="2" id="KW-1133">Transmembrane helix</keyword>
<keyword evidence="2" id="KW-0472">Membrane</keyword>